<dbReference type="OrthoDB" id="5521128at2"/>
<accession>A0A3A8IGG8</accession>
<organism evidence="2 3">
    <name type="scientific">Corallococcus terminator</name>
    <dbReference type="NCBI Taxonomy" id="2316733"/>
    <lineage>
        <taxon>Bacteria</taxon>
        <taxon>Pseudomonadati</taxon>
        <taxon>Myxococcota</taxon>
        <taxon>Myxococcia</taxon>
        <taxon>Myxococcales</taxon>
        <taxon>Cystobacterineae</taxon>
        <taxon>Myxococcaceae</taxon>
        <taxon>Corallococcus</taxon>
    </lineage>
</organism>
<keyword evidence="3" id="KW-1185">Reference proteome</keyword>
<gene>
    <name evidence="2" type="ORF">D7V88_29400</name>
</gene>
<dbReference type="EMBL" id="RAVZ01000256">
    <property type="protein sequence ID" value="RKG78860.1"/>
    <property type="molecule type" value="Genomic_DNA"/>
</dbReference>
<dbReference type="RefSeq" id="WP_120543934.1">
    <property type="nucleotide sequence ID" value="NZ_RAVZ01000256.1"/>
</dbReference>
<dbReference type="AlphaFoldDB" id="A0A3A8IGG8"/>
<dbReference type="Proteomes" id="UP000268094">
    <property type="component" value="Unassembled WGS sequence"/>
</dbReference>
<dbReference type="InterPro" id="IPR028969">
    <property type="entry name" value="Imm52"/>
</dbReference>
<proteinExistence type="predicted"/>
<name>A0A3A8IGG8_9BACT</name>
<evidence type="ECO:0000259" key="1">
    <source>
        <dbReference type="Pfam" id="PF15579"/>
    </source>
</evidence>
<evidence type="ECO:0000313" key="2">
    <source>
        <dbReference type="EMBL" id="RKG78860.1"/>
    </source>
</evidence>
<comment type="caution">
    <text evidence="2">The sequence shown here is derived from an EMBL/GenBank/DDBJ whole genome shotgun (WGS) entry which is preliminary data.</text>
</comment>
<protein>
    <recommendedName>
        <fullName evidence="1">Immunity protein 52 domain-containing protein</fullName>
    </recommendedName>
</protein>
<feature type="domain" description="Immunity protein 52" evidence="1">
    <location>
        <begin position="12"/>
        <end position="252"/>
    </location>
</feature>
<dbReference type="Pfam" id="PF15579">
    <property type="entry name" value="Imm52"/>
    <property type="match status" value="1"/>
</dbReference>
<evidence type="ECO:0000313" key="3">
    <source>
        <dbReference type="Proteomes" id="UP000268094"/>
    </source>
</evidence>
<reference evidence="3" key="1">
    <citation type="submission" date="2018-09" db="EMBL/GenBank/DDBJ databases">
        <authorList>
            <person name="Livingstone P.G."/>
            <person name="Whitworth D.E."/>
        </authorList>
    </citation>
    <scope>NUCLEOTIDE SEQUENCE [LARGE SCALE GENOMIC DNA]</scope>
    <source>
        <strain evidence="3">CA054A</strain>
    </source>
</reference>
<sequence>MTDTSNLQTQPETYYAGVYWGPRKESAGECARRTADFLNRLAQYDPFLAHWYKPARSHKDARKHPLMPPDVASLTELFRRGVNRESGGPAIEPLGYTFWFGNGGGDYDSADLRILCGCYDEAVLNSCVLKLPTLGHGANADRVLTSPVLTGAVRSMVLAWEPDWAFATSHAYERQSRESDSAAFSLGWITYLSRRLGPVPPLPVPVRTEPVEDKGTLIILTPERFTVSNLEHVALAEHAREILDKAGLLKPRTP</sequence>